<evidence type="ECO:0000259" key="3">
    <source>
        <dbReference type="SMART" id="SM00822"/>
    </source>
</evidence>
<dbReference type="PANTHER" id="PTHR42760">
    <property type="entry name" value="SHORT-CHAIN DEHYDROGENASES/REDUCTASES FAMILY MEMBER"/>
    <property type="match status" value="1"/>
</dbReference>
<organism evidence="4">
    <name type="scientific">Boseongicola sp. SB0664_bin_43</name>
    <dbReference type="NCBI Taxonomy" id="2604844"/>
    <lineage>
        <taxon>Bacteria</taxon>
        <taxon>Pseudomonadati</taxon>
        <taxon>Pseudomonadota</taxon>
        <taxon>Alphaproteobacteria</taxon>
        <taxon>Rhodobacterales</taxon>
        <taxon>Paracoccaceae</taxon>
        <taxon>Boseongicola</taxon>
    </lineage>
</organism>
<dbReference type="EMBL" id="VXRY01000112">
    <property type="protein sequence ID" value="MXY33052.1"/>
    <property type="molecule type" value="Genomic_DNA"/>
</dbReference>
<name>A0A6B0XZI3_9RHOB</name>
<dbReference type="PANTHER" id="PTHR42760:SF40">
    <property type="entry name" value="3-OXOACYL-[ACYL-CARRIER-PROTEIN] REDUCTASE, CHLOROPLASTIC"/>
    <property type="match status" value="1"/>
</dbReference>
<comment type="caution">
    <text evidence="4">The sequence shown here is derived from an EMBL/GenBank/DDBJ whole genome shotgun (WGS) entry which is preliminary data.</text>
</comment>
<proteinExistence type="inferred from homology"/>
<dbReference type="AlphaFoldDB" id="A0A6B0XZI3"/>
<accession>A0A6B0XZI3</accession>
<dbReference type="PROSITE" id="PS00061">
    <property type="entry name" value="ADH_SHORT"/>
    <property type="match status" value="1"/>
</dbReference>
<evidence type="ECO:0000313" key="4">
    <source>
        <dbReference type="EMBL" id="MXY33052.1"/>
    </source>
</evidence>
<dbReference type="InterPro" id="IPR036291">
    <property type="entry name" value="NAD(P)-bd_dom_sf"/>
</dbReference>
<reference evidence="4" key="1">
    <citation type="submission" date="2019-09" db="EMBL/GenBank/DDBJ databases">
        <title>Characterisation of the sponge microbiome using genome-centric metagenomics.</title>
        <authorList>
            <person name="Engelberts J.P."/>
            <person name="Robbins S.J."/>
            <person name="De Goeij J.M."/>
            <person name="Aranda M."/>
            <person name="Bell S.C."/>
            <person name="Webster N.S."/>
        </authorList>
    </citation>
    <scope>NUCLEOTIDE SEQUENCE</scope>
    <source>
        <strain evidence="4">SB0664_bin_43</strain>
    </source>
</reference>
<dbReference type="GO" id="GO:0030497">
    <property type="term" value="P:fatty acid elongation"/>
    <property type="evidence" value="ECO:0007669"/>
    <property type="project" value="TreeGrafter"/>
</dbReference>
<dbReference type="GO" id="GO:0016616">
    <property type="term" value="F:oxidoreductase activity, acting on the CH-OH group of donors, NAD or NADP as acceptor"/>
    <property type="evidence" value="ECO:0007669"/>
    <property type="project" value="UniProtKB-ARBA"/>
</dbReference>
<dbReference type="Gene3D" id="3.40.50.720">
    <property type="entry name" value="NAD(P)-binding Rossmann-like Domain"/>
    <property type="match status" value="1"/>
</dbReference>
<protein>
    <submittedName>
        <fullName evidence="4">SDR family NAD(P)-dependent oxidoreductase</fullName>
    </submittedName>
</protein>
<dbReference type="InterPro" id="IPR020904">
    <property type="entry name" value="Sc_DH/Rdtase_CS"/>
</dbReference>
<dbReference type="PRINTS" id="PR00080">
    <property type="entry name" value="SDRFAMILY"/>
</dbReference>
<evidence type="ECO:0000256" key="1">
    <source>
        <dbReference type="ARBA" id="ARBA00006484"/>
    </source>
</evidence>
<dbReference type="PRINTS" id="PR00081">
    <property type="entry name" value="GDHRDH"/>
</dbReference>
<dbReference type="InterPro" id="IPR002347">
    <property type="entry name" value="SDR_fam"/>
</dbReference>
<dbReference type="SUPFAM" id="SSF51735">
    <property type="entry name" value="NAD(P)-binding Rossmann-fold domains"/>
    <property type="match status" value="1"/>
</dbReference>
<comment type="similarity">
    <text evidence="1 2">Belongs to the short-chain dehydrogenases/reductases (SDR) family.</text>
</comment>
<evidence type="ECO:0000256" key="2">
    <source>
        <dbReference type="RuleBase" id="RU000363"/>
    </source>
</evidence>
<gene>
    <name evidence="4" type="ORF">F4Y60_02985</name>
</gene>
<dbReference type="Pfam" id="PF00106">
    <property type="entry name" value="adh_short"/>
    <property type="match status" value="1"/>
</dbReference>
<dbReference type="SMART" id="SM00822">
    <property type="entry name" value="PKS_KR"/>
    <property type="match status" value="1"/>
</dbReference>
<feature type="domain" description="Ketoreductase" evidence="3">
    <location>
        <begin position="6"/>
        <end position="176"/>
    </location>
</feature>
<sequence>MPLSGKVAVVTGSSRGIGKAMALGLARAGACVVVAARSEEEREQAPGTIHATAAEIESLGGRALPVRCNVREEESIKAMVGQTLDTFGAIDVLVNNAGIGTYRPFLETTLREWDLVMDINLRATYIGCRTVAPIMVEQGGGSIVNISSHAASNIFSSTLSADSGQDIAMMGQAYGVSKAAVERLSWGLSAELGQFNIAVNVLRPLRPVLTEGFQAQRPGADYSPWASPDYMVKPLVFMAGQDASGLTGSNVTAEELVRRLRL</sequence>
<dbReference type="FunFam" id="3.40.50.720:FF:000084">
    <property type="entry name" value="Short-chain dehydrogenase reductase"/>
    <property type="match status" value="1"/>
</dbReference>
<dbReference type="InterPro" id="IPR057326">
    <property type="entry name" value="KR_dom"/>
</dbReference>